<keyword evidence="4" id="KW-0808">Transferase</keyword>
<dbReference type="SUPFAM" id="SSF48576">
    <property type="entry name" value="Terpenoid synthases"/>
    <property type="match status" value="1"/>
</dbReference>
<organism evidence="7">
    <name type="scientific">Prasinoderma coloniale</name>
    <dbReference type="NCBI Taxonomy" id="156133"/>
    <lineage>
        <taxon>Eukaryota</taxon>
        <taxon>Viridiplantae</taxon>
        <taxon>Prasinodermophyta</taxon>
        <taxon>Prasinodermophyceae</taxon>
        <taxon>Prasinodermales</taxon>
        <taxon>Prasinodermaceae</taxon>
        <taxon>Prasinoderma</taxon>
    </lineage>
</organism>
<feature type="region of interest" description="Disordered" evidence="6">
    <location>
        <begin position="28"/>
        <end position="77"/>
    </location>
</feature>
<name>A0A7R9Y2Z6_9VIRI</name>
<dbReference type="EC" id="2.5.1.32" evidence="3"/>
<dbReference type="CDD" id="cd00683">
    <property type="entry name" value="Trans_IPPS_HH"/>
    <property type="match status" value="1"/>
</dbReference>
<sequence>MAAAMSRRTAAVSSRGVSVVARHSRRRAVCVAAQTTKTKSSSSGESGAAPKVAKNGPKVSAAPFDPSVRERARESNNTQTMYEGMTAADIEKECVRCAMLQGVDEAAGPLQVSEDGLEQAYTKCGEVTGAYAKTFYLGTQLMTPAQQKAIWAIYLWCRRTDELVDGPNAPRVNPTVLDRWEVRLEQIFAGKPYDILDATLSDTVRQFPLGIQPFYDMVEGMRMDLYKWRYQTFDELYLYCYRVAGTVGLMSTPVMGLAEDKTQTDEETYAGALALGIANQLTNILRDVGEDSRRGRIYVPLDDLARFGLTEDDVFAGKVDDRWREFMKFQIARARKYFQEAEDSVTSLSPESRFPVWTALIIYRGILDAIEENDYDNFSQRAYVPRAKKFAMLPKAFLKAKGLI</sequence>
<dbReference type="SFLD" id="SFLDG01018">
    <property type="entry name" value="Squalene/Phytoene_Synthase_Lik"/>
    <property type="match status" value="1"/>
</dbReference>
<dbReference type="GO" id="GO:0009536">
    <property type="term" value="C:plastid"/>
    <property type="evidence" value="ECO:0007669"/>
    <property type="project" value="UniProtKB-ARBA"/>
</dbReference>
<feature type="compositionally biased region" description="Low complexity" evidence="6">
    <location>
        <begin position="29"/>
        <end position="43"/>
    </location>
</feature>
<dbReference type="InterPro" id="IPR044843">
    <property type="entry name" value="Trans_IPPS_bact-type"/>
</dbReference>
<dbReference type="SFLD" id="SFLDS00005">
    <property type="entry name" value="Isoprenoid_Synthase_Type_I"/>
    <property type="match status" value="1"/>
</dbReference>
<comment type="catalytic activity">
    <reaction evidence="1">
        <text>2 (2E,6E,10E)-geranylgeranyl diphosphate = 15-cis-phytoene + 2 diphosphate</text>
        <dbReference type="Rhea" id="RHEA:34475"/>
        <dbReference type="ChEBI" id="CHEBI:27787"/>
        <dbReference type="ChEBI" id="CHEBI:33019"/>
        <dbReference type="ChEBI" id="CHEBI:58756"/>
        <dbReference type="EC" id="2.5.1.32"/>
    </reaction>
</comment>
<dbReference type="PROSITE" id="PS01045">
    <property type="entry name" value="SQUALEN_PHYTOEN_SYN_2"/>
    <property type="match status" value="1"/>
</dbReference>
<keyword evidence="5" id="KW-0125">Carotenoid biosynthesis</keyword>
<evidence type="ECO:0000256" key="1">
    <source>
        <dbReference type="ARBA" id="ARBA00001805"/>
    </source>
</evidence>
<dbReference type="GO" id="GO:0051996">
    <property type="term" value="F:squalene synthase [NAD(P)H] activity"/>
    <property type="evidence" value="ECO:0007669"/>
    <property type="project" value="InterPro"/>
</dbReference>
<evidence type="ECO:0000256" key="4">
    <source>
        <dbReference type="ARBA" id="ARBA00022679"/>
    </source>
</evidence>
<gene>
    <name evidence="7" type="ORF">PCOL08062_LOCUS7949</name>
</gene>
<dbReference type="PROSITE" id="PS01044">
    <property type="entry name" value="SQUALEN_PHYTOEN_SYN_1"/>
    <property type="match status" value="1"/>
</dbReference>
<dbReference type="InterPro" id="IPR008949">
    <property type="entry name" value="Isoprenoid_synthase_dom_sf"/>
</dbReference>
<dbReference type="GO" id="GO:0004311">
    <property type="term" value="F:geranylgeranyl diphosphate synthase activity"/>
    <property type="evidence" value="ECO:0007669"/>
    <property type="project" value="InterPro"/>
</dbReference>
<dbReference type="Pfam" id="PF00494">
    <property type="entry name" value="SQS_PSY"/>
    <property type="match status" value="1"/>
</dbReference>
<evidence type="ECO:0000256" key="5">
    <source>
        <dbReference type="ARBA" id="ARBA00022746"/>
    </source>
</evidence>
<dbReference type="GO" id="GO:0016117">
    <property type="term" value="P:carotenoid biosynthetic process"/>
    <property type="evidence" value="ECO:0007669"/>
    <property type="project" value="UniProtKB-KW"/>
</dbReference>
<dbReference type="FunFam" id="1.10.600.10:FF:000004">
    <property type="entry name" value="Phytoene synthase chloroplastic"/>
    <property type="match status" value="1"/>
</dbReference>
<dbReference type="Gene3D" id="1.10.600.10">
    <property type="entry name" value="Farnesyl Diphosphate Synthase"/>
    <property type="match status" value="1"/>
</dbReference>
<evidence type="ECO:0000256" key="6">
    <source>
        <dbReference type="SAM" id="MobiDB-lite"/>
    </source>
</evidence>
<accession>A0A7R9Y2Z6</accession>
<dbReference type="GO" id="GO:0046905">
    <property type="term" value="F:15-cis-phytoene synthase activity"/>
    <property type="evidence" value="ECO:0007669"/>
    <property type="project" value="UniProtKB-EC"/>
</dbReference>
<evidence type="ECO:0000256" key="2">
    <source>
        <dbReference type="ARBA" id="ARBA00006251"/>
    </source>
</evidence>
<dbReference type="InterPro" id="IPR033904">
    <property type="entry name" value="Trans_IPPS_HH"/>
</dbReference>
<dbReference type="InterPro" id="IPR019845">
    <property type="entry name" value="Squalene/phytoene_synthase_CS"/>
</dbReference>
<dbReference type="InterPro" id="IPR002060">
    <property type="entry name" value="Squ/phyt_synthse"/>
</dbReference>
<dbReference type="EMBL" id="HBDZ01010451">
    <property type="protein sequence ID" value="CAD8243095.1"/>
    <property type="molecule type" value="Transcribed_RNA"/>
</dbReference>
<comment type="similarity">
    <text evidence="2">Belongs to the phytoene/squalene synthase family.</text>
</comment>
<reference evidence="7" key="1">
    <citation type="submission" date="2021-01" db="EMBL/GenBank/DDBJ databases">
        <authorList>
            <person name="Corre E."/>
            <person name="Pelletier E."/>
            <person name="Niang G."/>
            <person name="Scheremetjew M."/>
            <person name="Finn R."/>
            <person name="Kale V."/>
            <person name="Holt S."/>
            <person name="Cochrane G."/>
            <person name="Meng A."/>
            <person name="Brown T."/>
            <person name="Cohen L."/>
        </authorList>
    </citation>
    <scope>NUCLEOTIDE SEQUENCE</scope>
    <source>
        <strain evidence="7">CCMP1413</strain>
    </source>
</reference>
<proteinExistence type="inferred from homology"/>
<evidence type="ECO:0000256" key="3">
    <source>
        <dbReference type="ARBA" id="ARBA00012396"/>
    </source>
</evidence>
<evidence type="ECO:0000313" key="7">
    <source>
        <dbReference type="EMBL" id="CAD8243095.1"/>
    </source>
</evidence>
<dbReference type="AlphaFoldDB" id="A0A7R9Y2Z6"/>
<dbReference type="PANTHER" id="PTHR31480">
    <property type="entry name" value="BIFUNCTIONAL LYCOPENE CYCLASE/PHYTOENE SYNTHASE"/>
    <property type="match status" value="1"/>
</dbReference>
<protein>
    <recommendedName>
        <fullName evidence="3">15-cis-phytoene synthase</fullName>
        <ecNumber evidence="3">2.5.1.32</ecNumber>
    </recommendedName>
</protein>
<dbReference type="SFLD" id="SFLDG01212">
    <property type="entry name" value="Phytoene_synthase_like"/>
    <property type="match status" value="1"/>
</dbReference>